<dbReference type="RefSeq" id="WP_285671874.1">
    <property type="nucleotide sequence ID" value="NZ_BSYI01000015.1"/>
</dbReference>
<accession>A0ABQ6LJC5</accession>
<keyword evidence="1" id="KW-0732">Signal</keyword>
<dbReference type="EMBL" id="BSYI01000015">
    <property type="protein sequence ID" value="GMG83082.1"/>
    <property type="molecule type" value="Genomic_DNA"/>
</dbReference>
<name>A0ABQ6LJC5_9RHOB</name>
<gene>
    <name evidence="2" type="ORF">LNKW23_22950</name>
</gene>
<feature type="signal peptide" evidence="1">
    <location>
        <begin position="1"/>
        <end position="28"/>
    </location>
</feature>
<evidence type="ECO:0000256" key="1">
    <source>
        <dbReference type="SAM" id="SignalP"/>
    </source>
</evidence>
<reference evidence="2 3" key="1">
    <citation type="submission" date="2023-04" db="EMBL/GenBank/DDBJ databases">
        <title>Marinoamorphus aggregata gen. nov., sp. Nov., isolate from tissue of brittle star Ophioplocus japonicus.</title>
        <authorList>
            <person name="Kawano K."/>
            <person name="Sawayama S."/>
            <person name="Nakagawa S."/>
        </authorList>
    </citation>
    <scope>NUCLEOTIDE SEQUENCE [LARGE SCALE GENOMIC DNA]</scope>
    <source>
        <strain evidence="2 3">NKW23</strain>
    </source>
</reference>
<dbReference type="Proteomes" id="UP001239909">
    <property type="component" value="Unassembled WGS sequence"/>
</dbReference>
<proteinExistence type="predicted"/>
<evidence type="ECO:0008006" key="4">
    <source>
        <dbReference type="Google" id="ProtNLM"/>
    </source>
</evidence>
<comment type="caution">
    <text evidence="2">The sequence shown here is derived from an EMBL/GenBank/DDBJ whole genome shotgun (WGS) entry which is preliminary data.</text>
</comment>
<feature type="chain" id="PRO_5045633007" description="PDZ domain-containing protein" evidence="1">
    <location>
        <begin position="29"/>
        <end position="914"/>
    </location>
</feature>
<evidence type="ECO:0000313" key="2">
    <source>
        <dbReference type="EMBL" id="GMG83082.1"/>
    </source>
</evidence>
<protein>
    <recommendedName>
        <fullName evidence="4">PDZ domain-containing protein</fullName>
    </recommendedName>
</protein>
<keyword evidence="3" id="KW-1185">Reference proteome</keyword>
<organism evidence="2 3">
    <name type="scientific">Paralimibaculum aggregatum</name>
    <dbReference type="NCBI Taxonomy" id="3036245"/>
    <lineage>
        <taxon>Bacteria</taxon>
        <taxon>Pseudomonadati</taxon>
        <taxon>Pseudomonadota</taxon>
        <taxon>Alphaproteobacteria</taxon>
        <taxon>Rhodobacterales</taxon>
        <taxon>Paracoccaceae</taxon>
        <taxon>Paralimibaculum</taxon>
    </lineage>
</organism>
<sequence length="914" mass="93989">MRRTGARFAGALLVGLAWLAGAMPSARAEIAAEYYDDRGLLVEEVTLYPDPAHRALLLTTATGQGAGDPVEREALRAWLESLGVAVTELGPESRPAGGLAGAVDDWIARSGGDRDAGLLVVIDSRLAPGPEGLMLAGTEGRPDDPAPDPVALAPIMEALDASDARHVLVAFTAQIAEADARWGQVSRPGSGPGWLGRASVFDPARQALVPWSAEIRVMAHLVAALAQSPEFGALAPEHADPDAFVTAADLASAGGAGLALWSFGRNDRGGEFVLTRHGIPERRFDGRPTVREAYADALAALRLGNDRALGDFLRDRAETPWHRAARRQDALLQARLRAREGERCDAALGFDPAEILSLNAGVLGRLDAFADARELGRHWLEAVRAATGLGTAELAEIEARCARAETAADAAPERALRLAMLAPGAEGAMAAAAALAPSAPERTPAAVLAALRLLAEGSGTQAPASVLAALDRAADSGSGAARLLQAVVLFDGTYRPRDTEAALAALAEAAGRGVPLADALRGAVLLSAHRGPSLWRAGRLPDREAAAAAVRRAEEAGIALDPALRIDGLEVAALRSCERRLAVLEPEALLDPAKLRDFEALDTLLNRPAEALAPALAGVPAAGLRAACARLPEPAGLDIEERLLRDRAAARLALLDLAEGAAEAARLRLDEIDNPDSAALLLAALAAEPAHRPAALASAAAAGAPLAELGAAVLALEAAGGGAERQYAIERLKGLADRGVGIADALIAAALFEAALIPPGAEPARRATADRALVEGLLRALAAERRGVPMVLGAADIARLATRAPAMLGFALGALEPAHRRLLGAGLPPRAGGLVLASSRDDLAPGDVVLRVAGIEVAGLAAAEDTLFKAVLGAVFRGGGTVAVELWRGAEGQRSAELALPPHLADIALPSGLR</sequence>
<evidence type="ECO:0000313" key="3">
    <source>
        <dbReference type="Proteomes" id="UP001239909"/>
    </source>
</evidence>